<evidence type="ECO:0000256" key="6">
    <source>
        <dbReference type="ARBA" id="ARBA00022723"/>
    </source>
</evidence>
<keyword evidence="8" id="KW-0411">Iron-sulfur</keyword>
<dbReference type="NCBIfam" id="NF001614">
    <property type="entry name" value="PRK00402.1"/>
    <property type="match status" value="1"/>
</dbReference>
<accession>A0ABS5JX51</accession>
<dbReference type="InterPro" id="IPR001030">
    <property type="entry name" value="Acoase/IPM_deHydtase_lsu_aba"/>
</dbReference>
<dbReference type="PROSITE" id="PS01244">
    <property type="entry name" value="ACONITASE_2"/>
    <property type="match status" value="1"/>
</dbReference>
<keyword evidence="6" id="KW-0479">Metal-binding</keyword>
<keyword evidence="16" id="KW-1185">Reference proteome</keyword>
<keyword evidence="5" id="KW-0004">4Fe-4S</keyword>
<dbReference type="InterPro" id="IPR015928">
    <property type="entry name" value="Aconitase/3IPM_dehydase_swvl"/>
</dbReference>
<keyword evidence="9 15" id="KW-0456">Lyase</keyword>
<proteinExistence type="predicted"/>
<protein>
    <recommendedName>
        <fullName evidence="4">Aconitate hydratase A</fullName>
        <ecNumber evidence="3">4.2.1.3</ecNumber>
    </recommendedName>
    <alternativeName>
        <fullName evidence="12">Iron-responsive protein-like</fullName>
    </alternativeName>
    <alternativeName>
        <fullName evidence="11">RNA-binding protein</fullName>
    </alternativeName>
</protein>
<dbReference type="InterPro" id="IPR006251">
    <property type="entry name" value="Homoacnase/IPMdehydase_lsu"/>
</dbReference>
<dbReference type="Proteomes" id="UP000708576">
    <property type="component" value="Unassembled WGS sequence"/>
</dbReference>
<dbReference type="InterPro" id="IPR000573">
    <property type="entry name" value="AconitaseA/IPMdHydase_ssu_swvl"/>
</dbReference>
<dbReference type="InterPro" id="IPR011827">
    <property type="entry name" value="LeuD_type2/HacB/DmdB"/>
</dbReference>
<feature type="domain" description="Aconitase A/isopropylmalate dehydratase small subunit swivel" evidence="14">
    <location>
        <begin position="415"/>
        <end position="532"/>
    </location>
</feature>
<dbReference type="GO" id="GO:0003861">
    <property type="term" value="F:3-isopropylmalate dehydratase activity"/>
    <property type="evidence" value="ECO:0007669"/>
    <property type="project" value="UniProtKB-EC"/>
</dbReference>
<evidence type="ECO:0000256" key="7">
    <source>
        <dbReference type="ARBA" id="ARBA00023004"/>
    </source>
</evidence>
<dbReference type="PANTHER" id="PTHR43822:SF2">
    <property type="entry name" value="HOMOACONITASE, MITOCHONDRIAL"/>
    <property type="match status" value="1"/>
</dbReference>
<sequence length="597" mass="64966">MSGKTFVEKIFDAPQGAIVFKKPDIVLSHDNTAAIEKIFRKMGGSALKDRNQLMVVLDHNAPPTNAKLANDYQQIRTFAYKQRVKCFHDVGNGICHQVMAEYAKPGMCIVGSDSHTCTAGAFNAFAAGIDRTEAAGLWKQGETWFRVPETLKITLNGMLPQGVFAKDVALYIIGMIGAAGADYMSVEYHGDGVKNLSIADRMTIANLASEMGAKNAVFPYDEVLAKHLNEECEGVWADKDAIYAREITLQLDELFPVVACPHHVDNIKSVDEVAGTEVQQALIGTCTNGRIEDLREAAAILKGQIVPDGFQLLITPASKEIYRQANKEGLIDIFMEAGASVLAASCGPCLGTGQGIPADDVTVISTANRNFLGRMGNKNASIYLASPATVALSAIHGRILSPMSKKNHKFSYEKKKTPTVEIKKGDQRRINGVWAYQDADNLNTDQMFAGSLTYEINSSEPDKIAPYLFRDFDQSFAASVHEGDIMVCGANFGCGSSREHPSVGLRYVGVKAILVKSVSRIFFRSAVNQGLPIIVLPEAVEAYQKGDVVNVNFKEGKVMVGNNEFVFTPLPDKLMEILNKGGLVKTLSEIDIKNQKI</sequence>
<evidence type="ECO:0000256" key="11">
    <source>
        <dbReference type="ARBA" id="ARBA00031081"/>
    </source>
</evidence>
<evidence type="ECO:0000259" key="13">
    <source>
        <dbReference type="Pfam" id="PF00330"/>
    </source>
</evidence>
<dbReference type="NCBIfam" id="TIGR02087">
    <property type="entry name" value="LEUD_arch"/>
    <property type="match status" value="1"/>
</dbReference>
<evidence type="ECO:0000256" key="1">
    <source>
        <dbReference type="ARBA" id="ARBA00001966"/>
    </source>
</evidence>
<dbReference type="PANTHER" id="PTHR43822">
    <property type="entry name" value="HOMOACONITASE, MITOCHONDRIAL-RELATED"/>
    <property type="match status" value="1"/>
</dbReference>
<dbReference type="RefSeq" id="WP_212216728.1">
    <property type="nucleotide sequence ID" value="NZ_JAGUCO010000011.1"/>
</dbReference>
<dbReference type="InterPro" id="IPR036008">
    <property type="entry name" value="Aconitase_4Fe-4S_dom"/>
</dbReference>
<evidence type="ECO:0000256" key="4">
    <source>
        <dbReference type="ARBA" id="ARBA00019378"/>
    </source>
</evidence>
<evidence type="ECO:0000313" key="15">
    <source>
        <dbReference type="EMBL" id="MBS2099486.1"/>
    </source>
</evidence>
<dbReference type="Pfam" id="PF00330">
    <property type="entry name" value="Aconitase"/>
    <property type="match status" value="1"/>
</dbReference>
<dbReference type="InterPro" id="IPR011826">
    <property type="entry name" value="HAcnase/IPMdehydase_lsu_prok"/>
</dbReference>
<evidence type="ECO:0000256" key="5">
    <source>
        <dbReference type="ARBA" id="ARBA00022485"/>
    </source>
</evidence>
<dbReference type="EMBL" id="JAGUCO010000011">
    <property type="protein sequence ID" value="MBS2099486.1"/>
    <property type="molecule type" value="Genomic_DNA"/>
</dbReference>
<keyword evidence="7" id="KW-0408">Iron</keyword>
<dbReference type="InterPro" id="IPR015931">
    <property type="entry name" value="Acnase/IPM_dHydase_lsu_aba_1/3"/>
</dbReference>
<comment type="cofactor">
    <cofactor evidence="1">
        <name>[4Fe-4S] cluster</name>
        <dbReference type="ChEBI" id="CHEBI:49883"/>
    </cofactor>
</comment>
<evidence type="ECO:0000313" key="16">
    <source>
        <dbReference type="Proteomes" id="UP000708576"/>
    </source>
</evidence>
<dbReference type="Pfam" id="PF00694">
    <property type="entry name" value="Aconitase_C"/>
    <property type="match status" value="1"/>
</dbReference>
<dbReference type="PROSITE" id="PS00450">
    <property type="entry name" value="ACONITASE_1"/>
    <property type="match status" value="1"/>
</dbReference>
<dbReference type="Gene3D" id="3.30.499.10">
    <property type="entry name" value="Aconitase, domain 3"/>
    <property type="match status" value="2"/>
</dbReference>
<dbReference type="EC" id="4.2.1.3" evidence="3"/>
<evidence type="ECO:0000256" key="3">
    <source>
        <dbReference type="ARBA" id="ARBA00012926"/>
    </source>
</evidence>
<comment type="catalytic activity">
    <reaction evidence="10">
        <text>citrate = D-threo-isocitrate</text>
        <dbReference type="Rhea" id="RHEA:10336"/>
        <dbReference type="ChEBI" id="CHEBI:15562"/>
        <dbReference type="ChEBI" id="CHEBI:16947"/>
        <dbReference type="EC" id="4.2.1.3"/>
    </reaction>
</comment>
<evidence type="ECO:0000256" key="8">
    <source>
        <dbReference type="ARBA" id="ARBA00023014"/>
    </source>
</evidence>
<feature type="domain" description="Aconitase/3-isopropylmalate dehydratase large subunit alpha/beta/alpha" evidence="13">
    <location>
        <begin position="15"/>
        <end position="272"/>
    </location>
</feature>
<dbReference type="InterPro" id="IPR018136">
    <property type="entry name" value="Aconitase_4Fe-4S_BS"/>
</dbReference>
<dbReference type="Gene3D" id="3.20.19.10">
    <property type="entry name" value="Aconitase, domain 4"/>
    <property type="match status" value="1"/>
</dbReference>
<name>A0ABS5JX51_9BACT</name>
<organism evidence="15 16">
    <name type="scientific">Carboxylicivirga linearis</name>
    <dbReference type="NCBI Taxonomy" id="1628157"/>
    <lineage>
        <taxon>Bacteria</taxon>
        <taxon>Pseudomonadati</taxon>
        <taxon>Bacteroidota</taxon>
        <taxon>Bacteroidia</taxon>
        <taxon>Marinilabiliales</taxon>
        <taxon>Marinilabiliaceae</taxon>
        <taxon>Carboxylicivirga</taxon>
    </lineage>
</organism>
<dbReference type="NCBIfam" id="TIGR02086">
    <property type="entry name" value="IPMI_arch"/>
    <property type="match status" value="1"/>
</dbReference>
<dbReference type="PRINTS" id="PR00415">
    <property type="entry name" value="ACONITASE"/>
</dbReference>
<comment type="pathway">
    <text evidence="2">Carbohydrate metabolism; tricarboxylic acid cycle; isocitrate from oxaloacetate: step 2/2.</text>
</comment>
<dbReference type="InterPro" id="IPR050067">
    <property type="entry name" value="IPM_dehydratase_rel_enz"/>
</dbReference>
<dbReference type="SUPFAM" id="SSF53732">
    <property type="entry name" value="Aconitase iron-sulfur domain"/>
    <property type="match status" value="1"/>
</dbReference>
<evidence type="ECO:0000259" key="14">
    <source>
        <dbReference type="Pfam" id="PF00694"/>
    </source>
</evidence>
<dbReference type="NCBIfam" id="TIGR01343">
    <property type="entry name" value="hacA_fam"/>
    <property type="match status" value="1"/>
</dbReference>
<dbReference type="SUPFAM" id="SSF52016">
    <property type="entry name" value="LeuD/IlvD-like"/>
    <property type="match status" value="1"/>
</dbReference>
<evidence type="ECO:0000256" key="10">
    <source>
        <dbReference type="ARBA" id="ARBA00023501"/>
    </source>
</evidence>
<evidence type="ECO:0000256" key="9">
    <source>
        <dbReference type="ARBA" id="ARBA00023239"/>
    </source>
</evidence>
<evidence type="ECO:0000256" key="12">
    <source>
        <dbReference type="ARBA" id="ARBA00031977"/>
    </source>
</evidence>
<comment type="caution">
    <text evidence="15">The sequence shown here is derived from an EMBL/GenBank/DDBJ whole genome shotgun (WGS) entry which is preliminary data.</text>
</comment>
<reference evidence="15 16" key="1">
    <citation type="journal article" date="2015" name="Int. J. Syst. Evol. Microbiol.">
        <title>Carboxylicivirga linearis sp. nov., isolated from a sea cucumber culture pond.</title>
        <authorList>
            <person name="Wang F.Q."/>
            <person name="Zhou Y.X."/>
            <person name="Lin X.Z."/>
            <person name="Chen G.J."/>
            <person name="Du Z.J."/>
        </authorList>
    </citation>
    <scope>NUCLEOTIDE SEQUENCE [LARGE SCALE GENOMIC DNA]</scope>
    <source>
        <strain evidence="15 16">FB218</strain>
    </source>
</reference>
<gene>
    <name evidence="15" type="ORF">KEM10_14415</name>
</gene>
<evidence type="ECO:0000256" key="2">
    <source>
        <dbReference type="ARBA" id="ARBA00004717"/>
    </source>
</evidence>